<dbReference type="InterPro" id="IPR036412">
    <property type="entry name" value="HAD-like_sf"/>
</dbReference>
<evidence type="ECO:0000256" key="15">
    <source>
        <dbReference type="ARBA" id="ARBA00038148"/>
    </source>
</evidence>
<dbReference type="FunFam" id="1.20.1110.10:FF:000039">
    <property type="entry name" value="Calcium-transporting ATPase"/>
    <property type="match status" value="1"/>
</dbReference>
<dbReference type="Gene3D" id="2.70.150.10">
    <property type="entry name" value="Calcium-transporting ATPase, cytoplasmic transduction domain A"/>
    <property type="match status" value="1"/>
</dbReference>
<sequence>MGVPNLNYTISATTATAERKNQAVGAATATTTATSSASSIATADPLFPPLSKEEAEARYVEALEEQFERQEGDPFGLSVSQLTVLQDHRNPYLLPVLGGIEGLEENLATDTTNGLSTNPAATPSLEERTAYYGTNKLPERKPKSFLQLLILALKDKVLIILSIVAIVSLAIGLYETFGQPTKYDEKGQAEPKVEWVEGVAIIVAVAIVSVVGAANDWQKERQFVKLNRKKEDHHVTVIRDGTKQNISVFDVMVGDLVSIEPGDILSADGVLVNGFGIQTDESALTGESHNVRKTTAAEVLSRIASDPAVSPTAKGLDAFMISGSKILEGTGSYIVTSVGSNSFHGKILLSLQTEAEETPLQEKLNDIAESIAKLGSLAALLMFIVLFIRFLAQLKGSPLSGADKGQEFLNIIITAIAIIVVAVPEGLPLAVTLALAFATTRMVKDNNLVRVLKACETMGGATAICSDKTGTLTQNKMSVVAGTTGMAQHFHIDPDAAEDEDEDEVAESTVVEKMAPGIGAYRNSLSPAQTQLLLESVAINSSAFEDTHPDATDAFVGSKTETAMLNLARNYFGLQGLDDYRSSFNVVRVFPFDSAKKYMATLIELPDHRFRLLVKGSAELMVSMCSSVYDESLNAPQPLTSEKTEMYLERINMYASHSLRAIGLLYRDLDTIPADDSALFANLTLLGVVGIMDPLRPGVRAAVLACQKAGVIVRMVTGDNVNTARAISLNCGILTPDSPYTVMEGPAFRKLTVEQLREAIPNLRVLGRSSPEDKRLLVKTLKEMGETVAVTGDGTNDAPALKLADVGFSMGIAGTEVAKEASDIIIMDDNFNSIVKAIVWGRTVNDAVKKFLQFQLTVNITAVVLTFVSAVASSSNESVLTAVQLLWVNLIMDTFAALALATDPPSDSVLDRKPDNRSVSLITPTMWKIILGEALYQLIVSFILHFGGPRFFHPQTAEERQQIHALVFNTFVWMQYFKMFVSRRLDNKMNMFEGIWRNWYYVGVSGIILGAQVLIMFVGGAAFSVERQTGTQWAIAICCGFGSIPMGLLLRCIPDEWLIAIFPTRFYRFVGRTIESLKFWKKKEQAPEIRVDEETSVGAYKWPEPFEQVKDDLVLLKLRGGRWSQIKSKPRRIYQSIKASLTPSQTSIASPGTSSPVSGNNSTLIGTPEISTSGQRPPASPLMLSHADESGFLTVPGATASPTRPLGRSRGSSTSSRSNYSIEAITMVPTIVGGAIAGWGGQLESTGAAGNNNNNSDNVPQRT</sequence>
<organism evidence="21 22">
    <name type="scientific">Geotrichum candidum</name>
    <name type="common">Oospora lactis</name>
    <name type="synonym">Dipodascus geotrichum</name>
    <dbReference type="NCBI Taxonomy" id="1173061"/>
    <lineage>
        <taxon>Eukaryota</taxon>
        <taxon>Fungi</taxon>
        <taxon>Dikarya</taxon>
        <taxon>Ascomycota</taxon>
        <taxon>Saccharomycotina</taxon>
        <taxon>Dipodascomycetes</taxon>
        <taxon>Dipodascales</taxon>
        <taxon>Dipodascaceae</taxon>
        <taxon>Geotrichum</taxon>
    </lineage>
</organism>
<feature type="transmembrane region" description="Helical" evidence="18">
    <location>
        <begin position="371"/>
        <end position="391"/>
    </location>
</feature>
<dbReference type="SUPFAM" id="SSF81660">
    <property type="entry name" value="Metal cation-transporting ATPase, ATP-binding domain N"/>
    <property type="match status" value="1"/>
</dbReference>
<dbReference type="Gene3D" id="3.40.50.1000">
    <property type="entry name" value="HAD superfamily/HAD-like"/>
    <property type="match status" value="1"/>
</dbReference>
<dbReference type="PANTHER" id="PTHR24093">
    <property type="entry name" value="CATION TRANSPORTING ATPASE"/>
    <property type="match status" value="1"/>
</dbReference>
<feature type="compositionally biased region" description="Polar residues" evidence="19">
    <location>
        <begin position="1144"/>
        <end position="1175"/>
    </location>
</feature>
<dbReference type="PRINTS" id="PR00120">
    <property type="entry name" value="HATPASE"/>
</dbReference>
<evidence type="ECO:0000256" key="5">
    <source>
        <dbReference type="ARBA" id="ARBA00022692"/>
    </source>
</evidence>
<evidence type="ECO:0000256" key="6">
    <source>
        <dbReference type="ARBA" id="ARBA00022723"/>
    </source>
</evidence>
<evidence type="ECO:0000313" key="21">
    <source>
        <dbReference type="EMBL" id="KAF5104187.1"/>
    </source>
</evidence>
<feature type="transmembrane region" description="Helical" evidence="18">
    <location>
        <begin position="157"/>
        <end position="175"/>
    </location>
</feature>
<dbReference type="InterPro" id="IPR006068">
    <property type="entry name" value="ATPase_P-typ_cation-transptr_C"/>
</dbReference>
<dbReference type="InterPro" id="IPR018303">
    <property type="entry name" value="ATPase_P-typ_P_site"/>
</dbReference>
<evidence type="ECO:0000256" key="18">
    <source>
        <dbReference type="RuleBase" id="RU361146"/>
    </source>
</evidence>
<dbReference type="NCBIfam" id="TIGR01517">
    <property type="entry name" value="ATPase-IIB_Ca"/>
    <property type="match status" value="1"/>
</dbReference>
<keyword evidence="14 18" id="KW-0472">Membrane</keyword>
<evidence type="ECO:0000256" key="4">
    <source>
        <dbReference type="ARBA" id="ARBA00022568"/>
    </source>
</evidence>
<evidence type="ECO:0000256" key="3">
    <source>
        <dbReference type="ARBA" id="ARBA00022554"/>
    </source>
</evidence>
<evidence type="ECO:0000256" key="10">
    <source>
        <dbReference type="ARBA" id="ARBA00022842"/>
    </source>
</evidence>
<comment type="catalytic activity">
    <reaction evidence="16 18">
        <text>Ca(2+)(in) + ATP + H2O = Ca(2+)(out) + ADP + phosphate + H(+)</text>
        <dbReference type="Rhea" id="RHEA:18105"/>
        <dbReference type="ChEBI" id="CHEBI:15377"/>
        <dbReference type="ChEBI" id="CHEBI:15378"/>
        <dbReference type="ChEBI" id="CHEBI:29108"/>
        <dbReference type="ChEBI" id="CHEBI:30616"/>
        <dbReference type="ChEBI" id="CHEBI:43474"/>
        <dbReference type="ChEBI" id="CHEBI:456216"/>
        <dbReference type="EC" id="7.2.2.10"/>
    </reaction>
</comment>
<proteinExistence type="inferred from homology"/>
<dbReference type="CDD" id="cd02081">
    <property type="entry name" value="P-type_ATPase_Ca_PMCA-like"/>
    <property type="match status" value="1"/>
</dbReference>
<keyword evidence="7 18" id="KW-0547">Nucleotide-binding</keyword>
<dbReference type="PROSITE" id="PS00154">
    <property type="entry name" value="ATPASE_E1_E2"/>
    <property type="match status" value="1"/>
</dbReference>
<dbReference type="SUPFAM" id="SSF56784">
    <property type="entry name" value="HAD-like"/>
    <property type="match status" value="1"/>
</dbReference>
<dbReference type="Pfam" id="PF00690">
    <property type="entry name" value="Cation_ATPase_N"/>
    <property type="match status" value="1"/>
</dbReference>
<dbReference type="InterPro" id="IPR006408">
    <property type="entry name" value="P-type_ATPase_IIB"/>
</dbReference>
<dbReference type="Pfam" id="PF08282">
    <property type="entry name" value="Hydrolase_3"/>
    <property type="match status" value="1"/>
</dbReference>
<dbReference type="NCBIfam" id="TIGR01494">
    <property type="entry name" value="ATPase_P-type"/>
    <property type="match status" value="2"/>
</dbReference>
<gene>
    <name evidence="21" type="ORF">DV451_000927</name>
</gene>
<dbReference type="InterPro" id="IPR008250">
    <property type="entry name" value="ATPase_P-typ_transduc_dom_A_sf"/>
</dbReference>
<name>A0A9P5KWS9_GEOCN</name>
<feature type="transmembrane region" description="Helical" evidence="18">
    <location>
        <begin position="1031"/>
        <end position="1050"/>
    </location>
</feature>
<dbReference type="SFLD" id="SFLDF00027">
    <property type="entry name" value="p-type_atpase"/>
    <property type="match status" value="1"/>
</dbReference>
<evidence type="ECO:0000256" key="7">
    <source>
        <dbReference type="ARBA" id="ARBA00022741"/>
    </source>
</evidence>
<keyword evidence="2 18" id="KW-0813">Transport</keyword>
<evidence type="ECO:0000256" key="2">
    <source>
        <dbReference type="ARBA" id="ARBA00022448"/>
    </source>
</evidence>
<dbReference type="EMBL" id="QQZK01000012">
    <property type="protein sequence ID" value="KAF5104187.1"/>
    <property type="molecule type" value="Genomic_DNA"/>
</dbReference>
<dbReference type="Proteomes" id="UP000750522">
    <property type="component" value="Unassembled WGS sequence"/>
</dbReference>
<dbReference type="SFLD" id="SFLDG00002">
    <property type="entry name" value="C1.7:_P-type_atpase_like"/>
    <property type="match status" value="1"/>
</dbReference>
<feature type="transmembrane region" description="Helical" evidence="18">
    <location>
        <begin position="411"/>
        <end position="438"/>
    </location>
</feature>
<dbReference type="FunFam" id="3.40.50.1000:FF:000001">
    <property type="entry name" value="Phospholipid-transporting ATPase IC"/>
    <property type="match status" value="1"/>
</dbReference>
<dbReference type="SFLD" id="SFLDS00003">
    <property type="entry name" value="Haloacid_Dehalogenase"/>
    <property type="match status" value="1"/>
</dbReference>
<dbReference type="AlphaFoldDB" id="A0A9P5KWS9"/>
<dbReference type="InterPro" id="IPR059000">
    <property type="entry name" value="ATPase_P-type_domA"/>
</dbReference>
<dbReference type="Gene3D" id="3.40.1110.10">
    <property type="entry name" value="Calcium-transporting ATPase, cytoplasmic domain N"/>
    <property type="match status" value="1"/>
</dbReference>
<reference evidence="21" key="2">
    <citation type="submission" date="2020-01" db="EMBL/GenBank/DDBJ databases">
        <authorList>
            <person name="Perkins V."/>
            <person name="Lessard M.-H."/>
            <person name="Dugat-Bony E."/>
            <person name="Frenette M."/>
            <person name="Labrie S."/>
        </authorList>
    </citation>
    <scope>NUCLEOTIDE SEQUENCE</scope>
    <source>
        <strain evidence="21">LMA-70</strain>
    </source>
</reference>
<feature type="transmembrane region" description="Helical" evidence="18">
    <location>
        <begin position="921"/>
        <end position="943"/>
    </location>
</feature>
<dbReference type="InterPro" id="IPR044492">
    <property type="entry name" value="P_typ_ATPase_HD_dom"/>
</dbReference>
<dbReference type="SUPFAM" id="SSF81665">
    <property type="entry name" value="Calcium ATPase, transmembrane domain M"/>
    <property type="match status" value="1"/>
</dbReference>
<evidence type="ECO:0000256" key="14">
    <source>
        <dbReference type="ARBA" id="ARBA00023136"/>
    </source>
</evidence>
<dbReference type="GO" id="GO:0046872">
    <property type="term" value="F:metal ion binding"/>
    <property type="evidence" value="ECO:0007669"/>
    <property type="project" value="UniProtKB-KW"/>
</dbReference>
<dbReference type="InterPro" id="IPR023298">
    <property type="entry name" value="ATPase_P-typ_TM_dom_sf"/>
</dbReference>
<dbReference type="FunFam" id="3.40.50.1000:FF:000018">
    <property type="entry name" value="Calcium-transporting ATPase"/>
    <property type="match status" value="1"/>
</dbReference>
<dbReference type="InterPro" id="IPR023214">
    <property type="entry name" value="HAD_sf"/>
</dbReference>
<dbReference type="Pfam" id="PF13246">
    <property type="entry name" value="Cation_ATPase"/>
    <property type="match status" value="1"/>
</dbReference>
<feature type="compositionally biased region" description="Low complexity" evidence="19">
    <location>
        <begin position="1201"/>
        <end position="1217"/>
    </location>
</feature>
<feature type="transmembrane region" description="Helical" evidence="18">
    <location>
        <begin position="963"/>
        <end position="981"/>
    </location>
</feature>
<evidence type="ECO:0000256" key="1">
    <source>
        <dbReference type="ARBA" id="ARBA00004128"/>
    </source>
</evidence>
<dbReference type="PRINTS" id="PR00119">
    <property type="entry name" value="CATATPASE"/>
</dbReference>
<dbReference type="GO" id="GO:0005774">
    <property type="term" value="C:vacuolar membrane"/>
    <property type="evidence" value="ECO:0007669"/>
    <property type="project" value="UniProtKB-SubCell"/>
</dbReference>
<dbReference type="Gene3D" id="1.20.1110.10">
    <property type="entry name" value="Calcium-transporting ATPase, transmembrane domain"/>
    <property type="match status" value="1"/>
</dbReference>
<comment type="similarity">
    <text evidence="15 18">Belongs to the cation transport ATPase (P-type) (TC 3.A.3) family.</text>
</comment>
<comment type="subcellular location">
    <subcellularLocation>
        <location evidence="18">Membrane</location>
        <topology evidence="18">Multi-pass membrane protein</topology>
    </subcellularLocation>
    <subcellularLocation>
        <location evidence="1">Vacuole membrane</location>
        <topology evidence="1">Multi-pass membrane protein</topology>
    </subcellularLocation>
</comment>
<evidence type="ECO:0000256" key="8">
    <source>
        <dbReference type="ARBA" id="ARBA00022837"/>
    </source>
</evidence>
<evidence type="ECO:0000256" key="12">
    <source>
        <dbReference type="ARBA" id="ARBA00022989"/>
    </source>
</evidence>
<dbReference type="GO" id="GO:0005886">
    <property type="term" value="C:plasma membrane"/>
    <property type="evidence" value="ECO:0007669"/>
    <property type="project" value="TreeGrafter"/>
</dbReference>
<comment type="function">
    <text evidence="18">Catalyzes the hydrolysis of ATP coupled with the transport of calcium.</text>
</comment>
<feature type="transmembrane region" description="Helical" evidence="18">
    <location>
        <begin position="195"/>
        <end position="215"/>
    </location>
</feature>
<evidence type="ECO:0000256" key="11">
    <source>
        <dbReference type="ARBA" id="ARBA00022967"/>
    </source>
</evidence>
<evidence type="ECO:0000313" key="22">
    <source>
        <dbReference type="Proteomes" id="UP000750522"/>
    </source>
</evidence>
<feature type="domain" description="Cation-transporting P-type ATPase N-terminal" evidence="20">
    <location>
        <begin position="90"/>
        <end position="173"/>
    </location>
</feature>
<reference evidence="21" key="1">
    <citation type="journal article" date="2020" name="Front. Microbiol.">
        <title>Phenotypic and Genetic Characterization of the Cheese Ripening Yeast Geotrichum candidum.</title>
        <authorList>
            <person name="Perkins V."/>
            <person name="Vignola S."/>
            <person name="Lessard M.H."/>
            <person name="Plante P.L."/>
            <person name="Corbeil J."/>
            <person name="Dugat-Bony E."/>
            <person name="Frenette M."/>
            <person name="Labrie S."/>
        </authorList>
    </citation>
    <scope>NUCLEOTIDE SEQUENCE</scope>
    <source>
        <strain evidence="21">LMA-70</strain>
    </source>
</reference>
<dbReference type="GO" id="GO:0016887">
    <property type="term" value="F:ATP hydrolysis activity"/>
    <property type="evidence" value="ECO:0007669"/>
    <property type="project" value="InterPro"/>
</dbReference>
<keyword evidence="8 18" id="KW-0106">Calcium</keyword>
<dbReference type="InterPro" id="IPR001757">
    <property type="entry name" value="P_typ_ATPase"/>
</dbReference>
<evidence type="ECO:0000256" key="17">
    <source>
        <dbReference type="ARBA" id="ARBA00059328"/>
    </source>
</evidence>
<evidence type="ECO:0000259" key="20">
    <source>
        <dbReference type="SMART" id="SM00831"/>
    </source>
</evidence>
<accession>A0A9P5KWS9</accession>
<dbReference type="InterPro" id="IPR004014">
    <property type="entry name" value="ATPase_P-typ_cation-transptr_N"/>
</dbReference>
<dbReference type="EC" id="7.2.2.10" evidence="18"/>
<comment type="function">
    <text evidence="17">This magnesium-dependent enzyme catalyzes the hydrolysis of ATP coupled with the transport of calcium. Transports the calcium to the vacuole and participates in the control of the cytosolic free calcium.</text>
</comment>
<keyword evidence="11" id="KW-1278">Translocase</keyword>
<dbReference type="Pfam" id="PF00122">
    <property type="entry name" value="E1-E2_ATPase"/>
    <property type="match status" value="1"/>
</dbReference>
<dbReference type="PANTHER" id="PTHR24093:SF369">
    <property type="entry name" value="CALCIUM-TRANSPORTING ATPASE"/>
    <property type="match status" value="1"/>
</dbReference>
<evidence type="ECO:0000256" key="9">
    <source>
        <dbReference type="ARBA" id="ARBA00022840"/>
    </source>
</evidence>
<keyword evidence="5 18" id="KW-0812">Transmembrane</keyword>
<protein>
    <recommendedName>
        <fullName evidence="18">Calcium-transporting ATPase</fullName>
        <ecNumber evidence="18">7.2.2.10</ecNumber>
    </recommendedName>
</protein>
<keyword evidence="9 18" id="KW-0067">ATP-binding</keyword>
<keyword evidence="10" id="KW-0460">Magnesium</keyword>
<dbReference type="SMART" id="SM00831">
    <property type="entry name" value="Cation_ATPase_N"/>
    <property type="match status" value="1"/>
</dbReference>
<comment type="caution">
    <text evidence="18">Lacks conserved residue(s) required for the propagation of feature annotation.</text>
</comment>
<dbReference type="Pfam" id="PF00689">
    <property type="entry name" value="Cation_ATPase_C"/>
    <property type="match status" value="1"/>
</dbReference>
<feature type="transmembrane region" description="Helical" evidence="18">
    <location>
        <begin position="1001"/>
        <end position="1025"/>
    </location>
</feature>
<evidence type="ECO:0000256" key="19">
    <source>
        <dbReference type="SAM" id="MobiDB-lite"/>
    </source>
</evidence>
<dbReference type="GO" id="GO:0006874">
    <property type="term" value="P:intracellular calcium ion homeostasis"/>
    <property type="evidence" value="ECO:0007669"/>
    <property type="project" value="TreeGrafter"/>
</dbReference>
<evidence type="ECO:0000256" key="13">
    <source>
        <dbReference type="ARBA" id="ARBA00023065"/>
    </source>
</evidence>
<dbReference type="GO" id="GO:0005388">
    <property type="term" value="F:P-type calcium transporter activity"/>
    <property type="evidence" value="ECO:0007669"/>
    <property type="project" value="UniProtKB-EC"/>
</dbReference>
<keyword evidence="6" id="KW-0479">Metal-binding</keyword>
<keyword evidence="3" id="KW-0926">Vacuole</keyword>
<dbReference type="SUPFAM" id="SSF81653">
    <property type="entry name" value="Calcium ATPase, transduction domain A"/>
    <property type="match status" value="1"/>
</dbReference>
<comment type="caution">
    <text evidence="21">The sequence shown here is derived from an EMBL/GenBank/DDBJ whole genome shotgun (WGS) entry which is preliminary data.</text>
</comment>
<dbReference type="GO" id="GO:0005524">
    <property type="term" value="F:ATP binding"/>
    <property type="evidence" value="ECO:0007669"/>
    <property type="project" value="UniProtKB-KW"/>
</dbReference>
<keyword evidence="13 18" id="KW-0406">Ion transport</keyword>
<keyword evidence="12 18" id="KW-1133">Transmembrane helix</keyword>
<evidence type="ECO:0000256" key="16">
    <source>
        <dbReference type="ARBA" id="ARBA00048694"/>
    </source>
</evidence>
<feature type="region of interest" description="Disordered" evidence="19">
    <location>
        <begin position="1144"/>
        <end position="1217"/>
    </location>
</feature>
<dbReference type="FunFam" id="2.70.150.10:FF:000028">
    <property type="entry name" value="Calcium-transporting ATPase"/>
    <property type="match status" value="1"/>
</dbReference>
<keyword evidence="4 18" id="KW-0109">Calcium transport</keyword>
<dbReference type="InterPro" id="IPR023299">
    <property type="entry name" value="ATPase_P-typ_cyto_dom_N"/>
</dbReference>